<name>A0A8S9THT7_PHYIN</name>
<sequence>MASYPAIRPTDVFNTSLFTKSTDGLTLANADQRYIRSGSTATVLSLSCSGLADVGSLKIGGATVDLTPISGVTAGTALGGKALIVDSSRNIANLSNVTCSGLADVDSLKIGGTAVDLSPISGVTAGRI</sequence>
<organism evidence="1 2">
    <name type="scientific">Phytophthora infestans</name>
    <name type="common">Potato late blight agent</name>
    <name type="synonym">Botrytis infestans</name>
    <dbReference type="NCBI Taxonomy" id="4787"/>
    <lineage>
        <taxon>Eukaryota</taxon>
        <taxon>Sar</taxon>
        <taxon>Stramenopiles</taxon>
        <taxon>Oomycota</taxon>
        <taxon>Peronosporomycetes</taxon>
        <taxon>Peronosporales</taxon>
        <taxon>Peronosporaceae</taxon>
        <taxon>Phytophthora</taxon>
    </lineage>
</organism>
<accession>A0A8S9THT7</accession>
<dbReference type="AlphaFoldDB" id="A0A8S9THT7"/>
<proteinExistence type="predicted"/>
<reference evidence="1" key="1">
    <citation type="submission" date="2020-03" db="EMBL/GenBank/DDBJ databases">
        <title>Hybrid Assembly of Korean Phytophthora infestans isolates.</title>
        <authorList>
            <person name="Prokchorchik M."/>
            <person name="Lee Y."/>
            <person name="Seo J."/>
            <person name="Cho J.-H."/>
            <person name="Park Y.-E."/>
            <person name="Jang D.-C."/>
            <person name="Im J.-S."/>
            <person name="Choi J.-G."/>
            <person name="Park H.-J."/>
            <person name="Lee G.-B."/>
            <person name="Lee Y.-G."/>
            <person name="Hong S.-Y."/>
            <person name="Cho K."/>
            <person name="Sohn K.H."/>
        </authorList>
    </citation>
    <scope>NUCLEOTIDE SEQUENCE</scope>
    <source>
        <strain evidence="1">KR_2_A2</strain>
    </source>
</reference>
<dbReference type="EMBL" id="JAACNO010003263">
    <property type="protein sequence ID" value="KAF4127501.1"/>
    <property type="molecule type" value="Genomic_DNA"/>
</dbReference>
<dbReference type="Proteomes" id="UP000704712">
    <property type="component" value="Unassembled WGS sequence"/>
</dbReference>
<comment type="caution">
    <text evidence="1">The sequence shown here is derived from an EMBL/GenBank/DDBJ whole genome shotgun (WGS) entry which is preliminary data.</text>
</comment>
<evidence type="ECO:0000313" key="1">
    <source>
        <dbReference type="EMBL" id="KAF4127501.1"/>
    </source>
</evidence>
<evidence type="ECO:0000313" key="2">
    <source>
        <dbReference type="Proteomes" id="UP000704712"/>
    </source>
</evidence>
<protein>
    <submittedName>
        <fullName evidence="1">Uncharacterized protein</fullName>
    </submittedName>
</protein>
<gene>
    <name evidence="1" type="ORF">GN958_ATG23306</name>
</gene>